<keyword evidence="3" id="KW-0274">FAD</keyword>
<dbReference type="InterPro" id="IPR036188">
    <property type="entry name" value="FAD/NAD-bd_sf"/>
</dbReference>
<dbReference type="InterPro" id="IPR050315">
    <property type="entry name" value="FAD-oxidoreductase_2"/>
</dbReference>
<dbReference type="RefSeq" id="WP_150713661.1">
    <property type="nucleotide sequence ID" value="NZ_CABVHK010000023.1"/>
</dbReference>
<dbReference type="EC" id="1.3.99.4" evidence="7"/>
<reference evidence="7 8" key="1">
    <citation type="submission" date="2019-09" db="EMBL/GenBank/DDBJ databases">
        <authorList>
            <person name="Chandra G."/>
            <person name="Truman W A."/>
        </authorList>
    </citation>
    <scope>NUCLEOTIDE SEQUENCE [LARGE SCALE GENOMIC DNA]</scope>
    <source>
        <strain evidence="7">PS662</strain>
    </source>
</reference>
<keyword evidence="2" id="KW-0285">Flavoprotein</keyword>
<comment type="cofactor">
    <cofactor evidence="1">
        <name>FAD</name>
        <dbReference type="ChEBI" id="CHEBI:57692"/>
    </cofactor>
</comment>
<evidence type="ECO:0000256" key="5">
    <source>
        <dbReference type="SAM" id="MobiDB-lite"/>
    </source>
</evidence>
<gene>
    <name evidence="7" type="primary">kstD_2</name>
    <name evidence="7" type="ORF">PS662_05417</name>
</gene>
<keyword evidence="4 7" id="KW-0560">Oxidoreductase</keyword>
<dbReference type="PANTHER" id="PTHR43400">
    <property type="entry name" value="FUMARATE REDUCTASE"/>
    <property type="match status" value="1"/>
</dbReference>
<dbReference type="AlphaFoldDB" id="A0A5E6XGI8"/>
<dbReference type="Gene3D" id="3.50.50.60">
    <property type="entry name" value="FAD/NAD(P)-binding domain"/>
    <property type="match status" value="2"/>
</dbReference>
<dbReference type="InterPro" id="IPR027477">
    <property type="entry name" value="Succ_DH/fumarate_Rdtase_cat_sf"/>
</dbReference>
<dbReference type="EMBL" id="CABVHK010000023">
    <property type="protein sequence ID" value="VVN40220.1"/>
    <property type="molecule type" value="Genomic_DNA"/>
</dbReference>
<organism evidence="7 8">
    <name type="scientific">Pseudomonas fluorescens</name>
    <dbReference type="NCBI Taxonomy" id="294"/>
    <lineage>
        <taxon>Bacteria</taxon>
        <taxon>Pseudomonadati</taxon>
        <taxon>Pseudomonadota</taxon>
        <taxon>Gammaproteobacteria</taxon>
        <taxon>Pseudomonadales</taxon>
        <taxon>Pseudomonadaceae</taxon>
        <taxon>Pseudomonas</taxon>
    </lineage>
</organism>
<dbReference type="InterPro" id="IPR003953">
    <property type="entry name" value="FAD-dep_OxRdtase_2_FAD-bd"/>
</dbReference>
<feature type="compositionally biased region" description="Basic and acidic residues" evidence="5">
    <location>
        <begin position="583"/>
        <end position="595"/>
    </location>
</feature>
<accession>A0A5E6XGI8</accession>
<dbReference type="Pfam" id="PF00890">
    <property type="entry name" value="FAD_binding_2"/>
    <property type="match status" value="1"/>
</dbReference>
<evidence type="ECO:0000256" key="4">
    <source>
        <dbReference type="ARBA" id="ARBA00023002"/>
    </source>
</evidence>
<evidence type="ECO:0000256" key="1">
    <source>
        <dbReference type="ARBA" id="ARBA00001974"/>
    </source>
</evidence>
<sequence length="605" mass="65502">MSISDPLICDVLVVGSGASGLAAAVTAAQLNLDVIVVEKEPQLGGTSAWSGGWLWIPRNPLAIADGIVEDLEQSRIYLRHELRSEVLDPRVETFLEQGPKMIDFFQGHTEVQFFSGSKMPDFHASEGYAKGGRSVCAQPFDGRRLGLWINKLRRPLDVISLAGMGIAGGADLNHFLNARQSPSSLLYAGKRLLRHARDLLFHGRGLHLVNGNALVARLLKSALDRQVRLLTDTPVRELLRDGERVLGARVESAGRLIEIRARRGVVLACGGFPHDQQRIARLFRHAPNGTEHLSAAPKGNTGDGLRLGESVGACVASDLTHAAAWAPVSRVPREDGGFSGFPHLMERAKPGFIAVRQNGQRFVNEADSYHDFMCALFEATGPREAPVSWLICDHRTQRRYGLGWSKPFPFPTTKYVREGYLIKAPTLVELARQCGIDAQQLEETVSAFNLGAELGHDPLFQRGESLYNRAQGEVLHGPNPSLGSLRRGPFYAVKLVPGSLGTFAGLNTDASARALDEHGAPIPGLFAVGNDMNSIMNGHYPSGGITLGPGMTFGYIAAKVLAGQAIDGNQPVNMTLSKAEKIAGADERTRSDQEHPTGVCNETYQ</sequence>
<proteinExistence type="predicted"/>
<evidence type="ECO:0000256" key="2">
    <source>
        <dbReference type="ARBA" id="ARBA00022630"/>
    </source>
</evidence>
<protein>
    <submittedName>
        <fullName evidence="7">3-oxosteroid 1-dehydrogenase</fullName>
        <ecNumber evidence="7">1.3.99.4</ecNumber>
    </submittedName>
</protein>
<dbReference type="PANTHER" id="PTHR43400:SF10">
    <property type="entry name" value="3-OXOSTEROID 1-DEHYDROGENASE"/>
    <property type="match status" value="1"/>
</dbReference>
<dbReference type="GO" id="GO:0008202">
    <property type="term" value="P:steroid metabolic process"/>
    <property type="evidence" value="ECO:0007669"/>
    <property type="project" value="UniProtKB-ARBA"/>
</dbReference>
<evidence type="ECO:0000313" key="8">
    <source>
        <dbReference type="Proteomes" id="UP000326953"/>
    </source>
</evidence>
<feature type="region of interest" description="Disordered" evidence="5">
    <location>
        <begin position="583"/>
        <end position="605"/>
    </location>
</feature>
<dbReference type="PRINTS" id="PR00411">
    <property type="entry name" value="PNDRDTASEI"/>
</dbReference>
<dbReference type="NCBIfam" id="NF004789">
    <property type="entry name" value="PRK06134.1"/>
    <property type="match status" value="1"/>
</dbReference>
<evidence type="ECO:0000313" key="7">
    <source>
        <dbReference type="EMBL" id="VVN40220.1"/>
    </source>
</evidence>
<dbReference type="SUPFAM" id="SSF56425">
    <property type="entry name" value="Succinate dehydrogenase/fumarate reductase flavoprotein, catalytic domain"/>
    <property type="match status" value="1"/>
</dbReference>
<dbReference type="GO" id="GO:0047571">
    <property type="term" value="F:3-oxosteroid 1-dehydrogenase activity"/>
    <property type="evidence" value="ECO:0007669"/>
    <property type="project" value="UniProtKB-EC"/>
</dbReference>
<evidence type="ECO:0000259" key="6">
    <source>
        <dbReference type="Pfam" id="PF00890"/>
    </source>
</evidence>
<name>A0A5E6XGI8_PSEFL</name>
<evidence type="ECO:0000256" key="3">
    <source>
        <dbReference type="ARBA" id="ARBA00022827"/>
    </source>
</evidence>
<dbReference type="Proteomes" id="UP000326953">
    <property type="component" value="Unassembled WGS sequence"/>
</dbReference>
<feature type="domain" description="FAD-dependent oxidoreductase 2 FAD-binding" evidence="6">
    <location>
        <begin position="10"/>
        <end position="547"/>
    </location>
</feature>
<dbReference type="SUPFAM" id="SSF51905">
    <property type="entry name" value="FAD/NAD(P)-binding domain"/>
    <property type="match status" value="1"/>
</dbReference>
<dbReference type="OrthoDB" id="9813348at2"/>